<dbReference type="InterPro" id="IPR037682">
    <property type="entry name" value="TonB_C"/>
</dbReference>
<feature type="compositionally biased region" description="Pro residues" evidence="10">
    <location>
        <begin position="99"/>
        <end position="118"/>
    </location>
</feature>
<evidence type="ECO:0000256" key="7">
    <source>
        <dbReference type="ARBA" id="ARBA00022927"/>
    </source>
</evidence>
<evidence type="ECO:0000256" key="9">
    <source>
        <dbReference type="ARBA" id="ARBA00023136"/>
    </source>
</evidence>
<feature type="region of interest" description="Disordered" evidence="10">
    <location>
        <begin position="74"/>
        <end position="171"/>
    </location>
</feature>
<dbReference type="Proteomes" id="UP000017813">
    <property type="component" value="Unassembled WGS sequence"/>
</dbReference>
<proteinExistence type="inferred from homology"/>
<dbReference type="SUPFAM" id="SSF74653">
    <property type="entry name" value="TolA/TonB C-terminal domain"/>
    <property type="match status" value="1"/>
</dbReference>
<keyword evidence="9" id="KW-0472">Membrane</keyword>
<dbReference type="GO" id="GO:0098797">
    <property type="term" value="C:plasma membrane protein complex"/>
    <property type="evidence" value="ECO:0007669"/>
    <property type="project" value="TreeGrafter"/>
</dbReference>
<keyword evidence="13" id="KW-1185">Reference proteome</keyword>
<dbReference type="GO" id="GO:0015031">
    <property type="term" value="P:protein transport"/>
    <property type="evidence" value="ECO:0007669"/>
    <property type="project" value="UniProtKB-KW"/>
</dbReference>
<evidence type="ECO:0000256" key="3">
    <source>
        <dbReference type="ARBA" id="ARBA00022448"/>
    </source>
</evidence>
<comment type="caution">
    <text evidence="12">The sequence shown here is derived from an EMBL/GenBank/DDBJ whole genome shotgun (WGS) entry which is preliminary data.</text>
</comment>
<evidence type="ECO:0000256" key="5">
    <source>
        <dbReference type="ARBA" id="ARBA00022519"/>
    </source>
</evidence>
<comment type="subcellular location">
    <subcellularLocation>
        <location evidence="1">Cell inner membrane</location>
        <topology evidence="1">Single-pass membrane protein</topology>
        <orientation evidence="1">Periplasmic side</orientation>
    </subcellularLocation>
</comment>
<evidence type="ECO:0000256" key="10">
    <source>
        <dbReference type="SAM" id="MobiDB-lite"/>
    </source>
</evidence>
<dbReference type="GO" id="GO:0031992">
    <property type="term" value="F:energy transducer activity"/>
    <property type="evidence" value="ECO:0007669"/>
    <property type="project" value="TreeGrafter"/>
</dbReference>
<evidence type="ECO:0000313" key="12">
    <source>
        <dbReference type="EMBL" id="EFG31373.1"/>
    </source>
</evidence>
<dbReference type="Gene3D" id="3.30.1150.10">
    <property type="match status" value="1"/>
</dbReference>
<dbReference type="STRING" id="641147.HMPREF9021_00641"/>
<comment type="similarity">
    <text evidence="2">Belongs to the TonB family.</text>
</comment>
<dbReference type="HOGENOM" id="CLU_662046_0_0_4"/>
<name>V9HMM1_9NEIS</name>
<evidence type="ECO:0000313" key="13">
    <source>
        <dbReference type="Proteomes" id="UP000017813"/>
    </source>
</evidence>
<feature type="compositionally biased region" description="Basic and acidic residues" evidence="10">
    <location>
        <begin position="156"/>
        <end position="171"/>
    </location>
</feature>
<dbReference type="eggNOG" id="COG0810">
    <property type="taxonomic scope" value="Bacteria"/>
</dbReference>
<keyword evidence="5" id="KW-0997">Cell inner membrane</keyword>
<feature type="compositionally biased region" description="Basic and acidic residues" evidence="10">
    <location>
        <begin position="131"/>
        <end position="147"/>
    </location>
</feature>
<feature type="domain" description="TonB C-terminal" evidence="11">
    <location>
        <begin position="324"/>
        <end position="415"/>
    </location>
</feature>
<keyword evidence="7" id="KW-0653">Protein transport</keyword>
<organism evidence="12 13">
    <name type="scientific">Simonsiella muelleri ATCC 29453</name>
    <dbReference type="NCBI Taxonomy" id="641147"/>
    <lineage>
        <taxon>Bacteria</taxon>
        <taxon>Pseudomonadati</taxon>
        <taxon>Pseudomonadota</taxon>
        <taxon>Betaproteobacteria</taxon>
        <taxon>Neisseriales</taxon>
        <taxon>Neisseriaceae</taxon>
        <taxon>Simonsiella</taxon>
    </lineage>
</organism>
<reference evidence="12 13" key="2">
    <citation type="submission" date="2011-10" db="EMBL/GenBank/DDBJ databases">
        <title>The Genome Sequence of Simonsiella muelleri ATCC 29453.</title>
        <authorList>
            <consortium name="The Broad Institute Genome Sequencing Platform"/>
            <consortium name="The Broad Institute Genome Sequencing Center for Infectious Disease"/>
            <person name="Earl A."/>
            <person name="Ward D."/>
            <person name="Feldgarden M."/>
            <person name="Gevers D."/>
            <person name="Izard J."/>
            <person name="Baranova O.V."/>
            <person name="Blanton J.M."/>
            <person name="Tanner A.C."/>
            <person name="Dewhirst F."/>
            <person name="Young S.K."/>
            <person name="Zeng Q."/>
            <person name="Gargeya S."/>
            <person name="Fitzgerald M."/>
            <person name="Haas B."/>
            <person name="Abouelleil A."/>
            <person name="Alvarado L."/>
            <person name="Arachchi H.M."/>
            <person name="Berlin A."/>
            <person name="Brown A."/>
            <person name="Chapman S.B."/>
            <person name="Chen Z."/>
            <person name="Dunbar C."/>
            <person name="Freedman E."/>
            <person name="Gearin G."/>
            <person name="Goldberg J."/>
            <person name="Griggs A."/>
            <person name="Gujja S."/>
            <person name="Heiman D."/>
            <person name="Howarth C."/>
            <person name="Larson L."/>
            <person name="Lui A."/>
            <person name="MacDonald P.J.P."/>
            <person name="Montmayeur A."/>
            <person name="Murphy C."/>
            <person name="Neiman D."/>
            <person name="Pearson M."/>
            <person name="Priest M."/>
            <person name="Roberts A."/>
            <person name="Saif S."/>
            <person name="Shea T."/>
            <person name="Shenoy N."/>
            <person name="Sisk P."/>
            <person name="Stolte C."/>
            <person name="Sykes S."/>
            <person name="Wortman J."/>
            <person name="Nusbaum C."/>
            <person name="Birren B."/>
        </authorList>
    </citation>
    <scope>NUCLEOTIDE SEQUENCE [LARGE SCALE GENOMIC DNA]</scope>
    <source>
        <strain evidence="12 13">ATCC 29453</strain>
    </source>
</reference>
<dbReference type="PANTHER" id="PTHR33446:SF2">
    <property type="entry name" value="PROTEIN TONB"/>
    <property type="match status" value="1"/>
</dbReference>
<evidence type="ECO:0000256" key="4">
    <source>
        <dbReference type="ARBA" id="ARBA00022475"/>
    </source>
</evidence>
<evidence type="ECO:0000256" key="6">
    <source>
        <dbReference type="ARBA" id="ARBA00022692"/>
    </source>
</evidence>
<feature type="compositionally biased region" description="Low complexity" evidence="10">
    <location>
        <begin position="252"/>
        <end position="270"/>
    </location>
</feature>
<feature type="compositionally biased region" description="Low complexity" evidence="10">
    <location>
        <begin position="235"/>
        <end position="244"/>
    </location>
</feature>
<evidence type="ECO:0000256" key="1">
    <source>
        <dbReference type="ARBA" id="ARBA00004383"/>
    </source>
</evidence>
<evidence type="ECO:0000256" key="2">
    <source>
        <dbReference type="ARBA" id="ARBA00006555"/>
    </source>
</evidence>
<sequence>MVFIILYLPIKIVCININSMKNDTSLKTMVLAIVLAMHGGLIAWAWKMQPQTETVNTENLTFVDLNALEVGSDGGDGAAAGAQGLAAAPPPKKETEPTPVAPPPPPTVPNRPTPPEQRVPPKKISRPKPQAVEESKINTVERDDKPADIIQQPKTKAFEKPIEKPKSIEKIKPLEKPIEKIKPVEKPIEKIKPAEKPIEKPVEKPKPQIDEAKLAAERAERIAAEKAAAEKAAAEKAAQNAARAAAEKAAREAAGNGNGNDSSSNNRSGSINGGKNGITGGEGRTGNASNPKGKGVGDGDGDHSKGKNKGNGNGGDGNKSSSRGGIADGGVISRPAPEYPAASIENEEEGTVSIEIIVEANGSVSSARIAKSSGHNRLDNAALRAFKAGRYKPKSDDGTPIRTRFIVKTNFSLNE</sequence>
<keyword evidence="4" id="KW-1003">Cell membrane</keyword>
<gene>
    <name evidence="12" type="ORF">HMPREF9021_00641</name>
</gene>
<feature type="compositionally biased region" description="Basic and acidic residues" evidence="10">
    <location>
        <begin position="295"/>
        <end position="305"/>
    </location>
</feature>
<keyword evidence="8" id="KW-1133">Transmembrane helix</keyword>
<keyword evidence="6" id="KW-0812">Transmembrane</keyword>
<dbReference type="GO" id="GO:0055085">
    <property type="term" value="P:transmembrane transport"/>
    <property type="evidence" value="ECO:0007669"/>
    <property type="project" value="InterPro"/>
</dbReference>
<reference evidence="12 13" key="1">
    <citation type="submission" date="2010-03" db="EMBL/GenBank/DDBJ databases">
        <authorList>
            <consortium name="The Broad Institute Genome Sequencing Platform"/>
            <person name="Ward D."/>
            <person name="Earl A."/>
            <person name="Feldgarden M."/>
            <person name="Gevers D."/>
            <person name="Young S."/>
            <person name="Zeng Q."/>
            <person name="Koehrsen M."/>
            <person name="Alvarado L."/>
            <person name="Berlin A.M."/>
            <person name="Borenstein D."/>
            <person name="Chapman S.B."/>
            <person name="Chen Z."/>
            <person name="Engels R."/>
            <person name="Freedman E."/>
            <person name="Gellesch M."/>
            <person name="Goldberg J."/>
            <person name="Griggs A."/>
            <person name="Gujja S."/>
            <person name="Heilman E.R."/>
            <person name="Heiman D.I."/>
            <person name="Hepburn T.A."/>
            <person name="Howarth C."/>
            <person name="Jen D."/>
            <person name="Larson L."/>
            <person name="Mehta T."/>
            <person name="Park D."/>
            <person name="Pearson M."/>
            <person name="Richards J."/>
            <person name="Roberts A."/>
            <person name="Saif S."/>
            <person name="Shea T.D."/>
            <person name="Shenoy N."/>
            <person name="Sisk P."/>
            <person name="Stolte C."/>
            <person name="Sykes S.N."/>
            <person name="Walk T."/>
            <person name="White J."/>
            <person name="Yandava C."/>
            <person name="Izard J."/>
            <person name="Baranova O.V."/>
            <person name="Blanton J.M."/>
            <person name="Tanner A.C."/>
            <person name="Dewhirst F."/>
            <person name="Haas B."/>
            <person name="Nusbaum C."/>
            <person name="Birren B."/>
        </authorList>
    </citation>
    <scope>NUCLEOTIDE SEQUENCE [LARGE SCALE GENOMIC DNA]</scope>
    <source>
        <strain evidence="12 13">ATCC 29453</strain>
    </source>
</reference>
<keyword evidence="3" id="KW-0813">Transport</keyword>
<dbReference type="PROSITE" id="PS52015">
    <property type="entry name" value="TONB_CTD"/>
    <property type="match status" value="1"/>
</dbReference>
<dbReference type="InterPro" id="IPR051045">
    <property type="entry name" value="TonB-dependent_transducer"/>
</dbReference>
<dbReference type="EMBL" id="ADCY02000011">
    <property type="protein sequence ID" value="EFG31373.1"/>
    <property type="molecule type" value="Genomic_DNA"/>
</dbReference>
<evidence type="ECO:0000259" key="11">
    <source>
        <dbReference type="PROSITE" id="PS52015"/>
    </source>
</evidence>
<feature type="region of interest" description="Disordered" evidence="10">
    <location>
        <begin position="185"/>
        <end position="350"/>
    </location>
</feature>
<accession>V9HMM1</accession>
<dbReference type="PANTHER" id="PTHR33446">
    <property type="entry name" value="PROTEIN TONB-RELATED"/>
    <property type="match status" value="1"/>
</dbReference>
<dbReference type="InterPro" id="IPR006260">
    <property type="entry name" value="TonB/TolA_C"/>
</dbReference>
<dbReference type="AlphaFoldDB" id="V9HMM1"/>
<dbReference type="Pfam" id="PF03544">
    <property type="entry name" value="TonB_C"/>
    <property type="match status" value="1"/>
</dbReference>
<dbReference type="NCBIfam" id="TIGR01352">
    <property type="entry name" value="tonB_Cterm"/>
    <property type="match status" value="1"/>
</dbReference>
<feature type="compositionally biased region" description="Basic and acidic residues" evidence="10">
    <location>
        <begin position="185"/>
        <end position="234"/>
    </location>
</feature>
<evidence type="ECO:0000256" key="8">
    <source>
        <dbReference type="ARBA" id="ARBA00022989"/>
    </source>
</evidence>
<protein>
    <submittedName>
        <fullName evidence="12">TonB family domain-containing protein</fullName>
    </submittedName>
</protein>
<feature type="compositionally biased region" description="Gly residues" evidence="10">
    <location>
        <begin position="271"/>
        <end position="284"/>
    </location>
</feature>